<dbReference type="RefSeq" id="XP_033530494.1">
    <property type="nucleotide sequence ID" value="XM_033674373.1"/>
</dbReference>
<gene>
    <name evidence="2 4" type="ORF">P152DRAFT_206346</name>
</gene>
<feature type="compositionally biased region" description="Polar residues" evidence="1">
    <location>
        <begin position="206"/>
        <end position="215"/>
    </location>
</feature>
<keyword evidence="3" id="KW-1185">Reference proteome</keyword>
<evidence type="ECO:0000313" key="4">
    <source>
        <dbReference type="RefSeq" id="XP_033530494.1"/>
    </source>
</evidence>
<reference evidence="2 4" key="1">
    <citation type="submission" date="2020-01" db="EMBL/GenBank/DDBJ databases">
        <authorList>
            <consortium name="DOE Joint Genome Institute"/>
            <person name="Haridas S."/>
            <person name="Albert R."/>
            <person name="Binder M."/>
            <person name="Bloem J."/>
            <person name="Labutti K."/>
            <person name="Salamov A."/>
            <person name="Andreopoulos B."/>
            <person name="Baker S.E."/>
            <person name="Barry K."/>
            <person name="Bills G."/>
            <person name="Bluhm B.H."/>
            <person name="Cannon C."/>
            <person name="Castanera R."/>
            <person name="Culley D.E."/>
            <person name="Daum C."/>
            <person name="Ezra D."/>
            <person name="Gonzalez J.B."/>
            <person name="Henrissat B."/>
            <person name="Kuo A."/>
            <person name="Liang C."/>
            <person name="Lipzen A."/>
            <person name="Lutzoni F."/>
            <person name="Magnuson J."/>
            <person name="Mondo S."/>
            <person name="Nolan M."/>
            <person name="Ohm R."/>
            <person name="Pangilinan J."/>
            <person name="Park H.-J."/>
            <person name="Ramirez L."/>
            <person name="Alfaro M."/>
            <person name="Sun H."/>
            <person name="Tritt A."/>
            <person name="Yoshinaga Y."/>
            <person name="Zwiers L.-H."/>
            <person name="Turgeon B.G."/>
            <person name="Goodwin S.B."/>
            <person name="Spatafora J.W."/>
            <person name="Crous P.W."/>
            <person name="Grigoriev I.V."/>
        </authorList>
    </citation>
    <scope>NUCLEOTIDE SEQUENCE</scope>
    <source>
        <strain evidence="2 4">CBS 781.70</strain>
    </source>
</reference>
<protein>
    <submittedName>
        <fullName evidence="2 4">Uncharacterized protein</fullName>
    </submittedName>
</protein>
<dbReference type="EMBL" id="ML975178">
    <property type="protein sequence ID" value="KAF1808863.1"/>
    <property type="molecule type" value="Genomic_DNA"/>
</dbReference>
<accession>A0A6G1FSX8</accession>
<feature type="region of interest" description="Disordered" evidence="1">
    <location>
        <begin position="182"/>
        <end position="229"/>
    </location>
</feature>
<organism evidence="2">
    <name type="scientific">Eremomyces bilateralis CBS 781.70</name>
    <dbReference type="NCBI Taxonomy" id="1392243"/>
    <lineage>
        <taxon>Eukaryota</taxon>
        <taxon>Fungi</taxon>
        <taxon>Dikarya</taxon>
        <taxon>Ascomycota</taxon>
        <taxon>Pezizomycotina</taxon>
        <taxon>Dothideomycetes</taxon>
        <taxon>Dothideomycetes incertae sedis</taxon>
        <taxon>Eremomycetales</taxon>
        <taxon>Eremomycetaceae</taxon>
        <taxon>Eremomyces</taxon>
    </lineage>
</organism>
<dbReference type="GeneID" id="54414943"/>
<dbReference type="AlphaFoldDB" id="A0A6G1FSX8"/>
<proteinExistence type="predicted"/>
<name>A0A6G1FSX8_9PEZI</name>
<evidence type="ECO:0000256" key="1">
    <source>
        <dbReference type="SAM" id="MobiDB-lite"/>
    </source>
</evidence>
<dbReference type="Proteomes" id="UP000504638">
    <property type="component" value="Unplaced"/>
</dbReference>
<reference evidence="4" key="3">
    <citation type="submission" date="2025-04" db="UniProtKB">
        <authorList>
            <consortium name="RefSeq"/>
        </authorList>
    </citation>
    <scope>IDENTIFICATION</scope>
    <source>
        <strain evidence="4">CBS 781.70</strain>
    </source>
</reference>
<evidence type="ECO:0000313" key="3">
    <source>
        <dbReference type="Proteomes" id="UP000504638"/>
    </source>
</evidence>
<reference evidence="4" key="2">
    <citation type="submission" date="2020-04" db="EMBL/GenBank/DDBJ databases">
        <authorList>
            <consortium name="NCBI Genome Project"/>
        </authorList>
    </citation>
    <scope>NUCLEOTIDE SEQUENCE</scope>
    <source>
        <strain evidence="4">CBS 781.70</strain>
    </source>
</reference>
<evidence type="ECO:0000313" key="2">
    <source>
        <dbReference type="EMBL" id="KAF1808863.1"/>
    </source>
</evidence>
<sequence>MAGTHLQLRTLAYTFTPKPTLTLFAQNTLSRSHNPLWFVYRHRYDDIIRAQKERRPAPRFIWQVHARADAPLFKRKLVRSYCIRKLKKGFRKALDEAGIDDDGREVVKGDGGGGGSGGEDLVGWHPAAAPMDKGGEIGMGRKRIWGLCTMWVNRTTFDCKQEEVDKECQTLLQKIIKDLGGQRRPQNVLEPTMRGPEKRQAGPKPNTVQQSQRVWPQNERPQRRKVKSR</sequence>